<proteinExistence type="predicted"/>
<organism evidence="2 3">
    <name type="scientific">Thioflexithrix psekupsensis</name>
    <dbReference type="NCBI Taxonomy" id="1570016"/>
    <lineage>
        <taxon>Bacteria</taxon>
        <taxon>Pseudomonadati</taxon>
        <taxon>Pseudomonadota</taxon>
        <taxon>Gammaproteobacteria</taxon>
        <taxon>Thiotrichales</taxon>
        <taxon>Thioflexithrix</taxon>
    </lineage>
</organism>
<feature type="domain" description="DUF4435" evidence="1">
    <location>
        <begin position="31"/>
        <end position="260"/>
    </location>
</feature>
<sequence>MLPSEMQSCGNEASSAFLKFTRIHAKKPQSLICFFEGKQDSGYYFGRIKENLPNIDWEEIVSDNKQNVIRLFNRLKDHEMYRAAKKAFFVDRDFDEPLAEELRKEIYETPCYSIENFYTTESCFKHILKYEFKISEFSNVKIEQIFKQCLDCFNAIQSQFHKEITEFNAWHSVSTKNNLKNSLKDKKIDDLINVTLNLLEPELNQVRKKYNLPEEARSFSVDIGIKSQSFQDKPCQFRGKQELQFFIKFLNKLVEELNKSEIKDKTGNKINFQVPAESNALSVLSQYADTPACLRNYLSTFI</sequence>
<dbReference type="Pfam" id="PF14491">
    <property type="entry name" value="DUF4435"/>
    <property type="match status" value="1"/>
</dbReference>
<comment type="caution">
    <text evidence="2">The sequence shown here is derived from an EMBL/GenBank/DDBJ whole genome shotgun (WGS) entry which is preliminary data.</text>
</comment>
<dbReference type="Proteomes" id="UP000194798">
    <property type="component" value="Unassembled WGS sequence"/>
</dbReference>
<evidence type="ECO:0000313" key="2">
    <source>
        <dbReference type="EMBL" id="OUD15713.1"/>
    </source>
</evidence>
<keyword evidence="3" id="KW-1185">Reference proteome</keyword>
<dbReference type="OrthoDB" id="2083140at2"/>
<dbReference type="EMBL" id="MSLT01000006">
    <property type="protein sequence ID" value="OUD15713.1"/>
    <property type="molecule type" value="Genomic_DNA"/>
</dbReference>
<name>A0A251XBN4_9GAMM</name>
<dbReference type="RefSeq" id="WP_086487314.1">
    <property type="nucleotide sequence ID" value="NZ_MSLT01000006.1"/>
</dbReference>
<reference evidence="2 3" key="1">
    <citation type="submission" date="2016-12" db="EMBL/GenBank/DDBJ databases">
        <title>Thioflexothrix psekupsii D3 genome sequencing and assembly.</title>
        <authorList>
            <person name="Fomenkov A."/>
            <person name="Vincze T."/>
            <person name="Grabovich M."/>
            <person name="Anton B.P."/>
            <person name="Dubinina G."/>
            <person name="Orlova M."/>
            <person name="Belousova E."/>
            <person name="Roberts R.J."/>
        </authorList>
    </citation>
    <scope>NUCLEOTIDE SEQUENCE [LARGE SCALE GENOMIC DNA]</scope>
    <source>
        <strain evidence="2">D3</strain>
    </source>
</reference>
<accession>A0A251XBN4</accession>
<protein>
    <recommendedName>
        <fullName evidence="1">DUF4435 domain-containing protein</fullName>
    </recommendedName>
</protein>
<gene>
    <name evidence="2" type="ORF">TPSD3_04160</name>
</gene>
<evidence type="ECO:0000259" key="1">
    <source>
        <dbReference type="Pfam" id="PF14491"/>
    </source>
</evidence>
<dbReference type="AlphaFoldDB" id="A0A251XBN4"/>
<evidence type="ECO:0000313" key="3">
    <source>
        <dbReference type="Proteomes" id="UP000194798"/>
    </source>
</evidence>
<dbReference type="InterPro" id="IPR029492">
    <property type="entry name" value="DUF4435"/>
</dbReference>